<dbReference type="AlphaFoldDB" id="A0A2P5XCU5"/>
<keyword evidence="1" id="KW-0732">Signal</keyword>
<name>A0A2P5XCU5_GOSBA</name>
<accession>A0A2P5XCU5</accession>
<sequence>MAKLQNIFATVFLAIVQQVRCHVSLRLARRESYFSSGPTSSFHSCCCYFELGTTTAEWLKGNVDASIYQGSNTTSFVTVSCNAPGELVKAFPSHVSTAYDQCLVEIFSIREVLPWLKA</sequence>
<evidence type="ECO:0000313" key="3">
    <source>
        <dbReference type="Proteomes" id="UP000239757"/>
    </source>
</evidence>
<gene>
    <name evidence="2" type="ORF">GOBAR_AA19504</name>
</gene>
<reference evidence="2 3" key="1">
    <citation type="submission" date="2015-01" db="EMBL/GenBank/DDBJ databases">
        <title>Genome of allotetraploid Gossypium barbadense reveals genomic plasticity and fiber elongation in cotton evolution.</title>
        <authorList>
            <person name="Chen X."/>
            <person name="Liu X."/>
            <person name="Zhao B."/>
            <person name="Zheng H."/>
            <person name="Hu Y."/>
            <person name="Lu G."/>
            <person name="Yang C."/>
            <person name="Chen J."/>
            <person name="Shan C."/>
            <person name="Zhang L."/>
            <person name="Zhou Y."/>
            <person name="Wang L."/>
            <person name="Guo W."/>
            <person name="Bai Y."/>
            <person name="Ruan J."/>
            <person name="Shangguan X."/>
            <person name="Mao Y."/>
            <person name="Jiang J."/>
            <person name="Zhu Y."/>
            <person name="Lei J."/>
            <person name="Kang H."/>
            <person name="Chen S."/>
            <person name="He X."/>
            <person name="Wang R."/>
            <person name="Wang Y."/>
            <person name="Chen J."/>
            <person name="Wang L."/>
            <person name="Yu S."/>
            <person name="Wang B."/>
            <person name="Wei J."/>
            <person name="Song S."/>
            <person name="Lu X."/>
            <person name="Gao Z."/>
            <person name="Gu W."/>
            <person name="Deng X."/>
            <person name="Ma D."/>
            <person name="Wang S."/>
            <person name="Liang W."/>
            <person name="Fang L."/>
            <person name="Cai C."/>
            <person name="Zhu X."/>
            <person name="Zhou B."/>
            <person name="Zhang Y."/>
            <person name="Chen Z."/>
            <person name="Xu S."/>
            <person name="Zhu R."/>
            <person name="Wang S."/>
            <person name="Zhang T."/>
            <person name="Zhao G."/>
        </authorList>
    </citation>
    <scope>NUCLEOTIDE SEQUENCE [LARGE SCALE GENOMIC DNA]</scope>
    <source>
        <strain evidence="3">cv. Xinhai21</strain>
        <tissue evidence="2">Leaf</tissue>
    </source>
</reference>
<evidence type="ECO:0000256" key="1">
    <source>
        <dbReference type="SAM" id="SignalP"/>
    </source>
</evidence>
<dbReference type="Proteomes" id="UP000239757">
    <property type="component" value="Unassembled WGS sequence"/>
</dbReference>
<feature type="chain" id="PRO_5015127333" evidence="1">
    <location>
        <begin position="22"/>
        <end position="118"/>
    </location>
</feature>
<organism evidence="2 3">
    <name type="scientific">Gossypium barbadense</name>
    <name type="common">Sea Island cotton</name>
    <name type="synonym">Hibiscus barbadensis</name>
    <dbReference type="NCBI Taxonomy" id="3634"/>
    <lineage>
        <taxon>Eukaryota</taxon>
        <taxon>Viridiplantae</taxon>
        <taxon>Streptophyta</taxon>
        <taxon>Embryophyta</taxon>
        <taxon>Tracheophyta</taxon>
        <taxon>Spermatophyta</taxon>
        <taxon>Magnoliopsida</taxon>
        <taxon>eudicotyledons</taxon>
        <taxon>Gunneridae</taxon>
        <taxon>Pentapetalae</taxon>
        <taxon>rosids</taxon>
        <taxon>malvids</taxon>
        <taxon>Malvales</taxon>
        <taxon>Malvaceae</taxon>
        <taxon>Malvoideae</taxon>
        <taxon>Gossypium</taxon>
    </lineage>
</organism>
<feature type="signal peptide" evidence="1">
    <location>
        <begin position="1"/>
        <end position="21"/>
    </location>
</feature>
<dbReference type="EMBL" id="KZ665162">
    <property type="protein sequence ID" value="PPS01163.1"/>
    <property type="molecule type" value="Genomic_DNA"/>
</dbReference>
<proteinExistence type="predicted"/>
<protein>
    <submittedName>
        <fullName evidence="2">Uncharacterized protein</fullName>
    </submittedName>
</protein>
<evidence type="ECO:0000313" key="2">
    <source>
        <dbReference type="EMBL" id="PPS01163.1"/>
    </source>
</evidence>